<evidence type="ECO:0000256" key="1">
    <source>
        <dbReference type="SAM" id="MobiDB-lite"/>
    </source>
</evidence>
<keyword evidence="2" id="KW-0472">Membrane</keyword>
<dbReference type="EMBL" id="FOAD01000001">
    <property type="protein sequence ID" value="SEK28415.1"/>
    <property type="molecule type" value="Genomic_DNA"/>
</dbReference>
<evidence type="ECO:0000313" key="3">
    <source>
        <dbReference type="EMBL" id="SEK28415.1"/>
    </source>
</evidence>
<keyword evidence="2" id="KW-1133">Transmembrane helix</keyword>
<dbReference type="RefSeq" id="WP_074791144.1">
    <property type="nucleotide sequence ID" value="NZ_FOAD01000001.1"/>
</dbReference>
<name>A0A1H7FYC4_HALLR</name>
<dbReference type="OrthoDB" id="293534at2157"/>
<feature type="transmembrane region" description="Helical" evidence="2">
    <location>
        <begin position="71"/>
        <end position="96"/>
    </location>
</feature>
<evidence type="ECO:0000256" key="2">
    <source>
        <dbReference type="SAM" id="Phobius"/>
    </source>
</evidence>
<feature type="transmembrane region" description="Helical" evidence="2">
    <location>
        <begin position="38"/>
        <end position="59"/>
    </location>
</feature>
<evidence type="ECO:0000313" key="4">
    <source>
        <dbReference type="Proteomes" id="UP000183894"/>
    </source>
</evidence>
<sequence>MSGDPNRHRDDDHDNRDDEPPNETESGVLVLATGDRGAVFVGAVLIGISSHSALHTLAVRAAGSFSDGGSLGALLTLLVFATGVVSLVEGAASLVAKKNADS</sequence>
<dbReference type="AlphaFoldDB" id="A0A1H7FYC4"/>
<proteinExistence type="predicted"/>
<protein>
    <submittedName>
        <fullName evidence="3">Uncharacterized protein</fullName>
    </submittedName>
</protein>
<organism evidence="3 4">
    <name type="scientific">Haloferax larsenii</name>
    <dbReference type="NCBI Taxonomy" id="302484"/>
    <lineage>
        <taxon>Archaea</taxon>
        <taxon>Methanobacteriati</taxon>
        <taxon>Methanobacteriota</taxon>
        <taxon>Stenosarchaea group</taxon>
        <taxon>Halobacteria</taxon>
        <taxon>Halobacteriales</taxon>
        <taxon>Haloferacaceae</taxon>
        <taxon>Haloferax</taxon>
    </lineage>
</organism>
<accession>A0A1H7FYC4</accession>
<feature type="compositionally biased region" description="Basic and acidic residues" evidence="1">
    <location>
        <begin position="1"/>
        <end position="19"/>
    </location>
</feature>
<reference evidence="3 4" key="1">
    <citation type="submission" date="2016-10" db="EMBL/GenBank/DDBJ databases">
        <authorList>
            <person name="de Groot N.N."/>
        </authorList>
    </citation>
    <scope>NUCLEOTIDE SEQUENCE [LARGE SCALE GENOMIC DNA]</scope>
    <source>
        <strain evidence="3 4">CDM_5</strain>
    </source>
</reference>
<feature type="region of interest" description="Disordered" evidence="1">
    <location>
        <begin position="1"/>
        <end position="27"/>
    </location>
</feature>
<gene>
    <name evidence="3" type="ORF">SAMN04488691_10194</name>
</gene>
<keyword evidence="2" id="KW-0812">Transmembrane</keyword>
<dbReference type="Proteomes" id="UP000183894">
    <property type="component" value="Unassembled WGS sequence"/>
</dbReference>